<protein>
    <submittedName>
        <fullName evidence="1">Uncharacterized protein</fullName>
    </submittedName>
</protein>
<name>A0A644SVU8_9ZZZZ</name>
<proteinExistence type="predicted"/>
<organism evidence="1">
    <name type="scientific">bioreactor metagenome</name>
    <dbReference type="NCBI Taxonomy" id="1076179"/>
    <lineage>
        <taxon>unclassified sequences</taxon>
        <taxon>metagenomes</taxon>
        <taxon>ecological metagenomes</taxon>
    </lineage>
</organism>
<reference evidence="1" key="1">
    <citation type="submission" date="2019-08" db="EMBL/GenBank/DDBJ databases">
        <authorList>
            <person name="Kucharzyk K."/>
            <person name="Murdoch R.W."/>
            <person name="Higgins S."/>
            <person name="Loffler F."/>
        </authorList>
    </citation>
    <scope>NUCLEOTIDE SEQUENCE</scope>
</reference>
<accession>A0A644SVU8</accession>
<comment type="caution">
    <text evidence="1">The sequence shown here is derived from an EMBL/GenBank/DDBJ whole genome shotgun (WGS) entry which is preliminary data.</text>
</comment>
<gene>
    <name evidence="1" type="ORF">SDC9_03929</name>
</gene>
<evidence type="ECO:0000313" key="1">
    <source>
        <dbReference type="EMBL" id="MPL58397.1"/>
    </source>
</evidence>
<sequence>MGLRVFSYDCQVAIAYDEIRLWPDLFLRVETEEL</sequence>
<dbReference type="EMBL" id="VSSQ01000007">
    <property type="protein sequence ID" value="MPL58397.1"/>
    <property type="molecule type" value="Genomic_DNA"/>
</dbReference>
<dbReference type="AlphaFoldDB" id="A0A644SVU8"/>